<protein>
    <submittedName>
        <fullName evidence="2">Uncharacterized protein</fullName>
    </submittedName>
</protein>
<dbReference type="AlphaFoldDB" id="A0A137NV11"/>
<keyword evidence="1" id="KW-0812">Transmembrane</keyword>
<evidence type="ECO:0000313" key="3">
    <source>
        <dbReference type="Proteomes" id="UP000070444"/>
    </source>
</evidence>
<evidence type="ECO:0000313" key="2">
    <source>
        <dbReference type="EMBL" id="KXN66501.1"/>
    </source>
</evidence>
<reference evidence="2 3" key="1">
    <citation type="journal article" date="2015" name="Genome Biol. Evol.">
        <title>Phylogenomic analyses indicate that early fungi evolved digesting cell walls of algal ancestors of land plants.</title>
        <authorList>
            <person name="Chang Y."/>
            <person name="Wang S."/>
            <person name="Sekimoto S."/>
            <person name="Aerts A.L."/>
            <person name="Choi C."/>
            <person name="Clum A."/>
            <person name="LaButti K.M."/>
            <person name="Lindquist E.A."/>
            <person name="Yee Ngan C."/>
            <person name="Ohm R.A."/>
            <person name="Salamov A.A."/>
            <person name="Grigoriev I.V."/>
            <person name="Spatafora J.W."/>
            <person name="Berbee M.L."/>
        </authorList>
    </citation>
    <scope>NUCLEOTIDE SEQUENCE [LARGE SCALE GENOMIC DNA]</scope>
    <source>
        <strain evidence="2 3">NRRL 28638</strain>
    </source>
</reference>
<dbReference type="EMBL" id="KQ964717">
    <property type="protein sequence ID" value="KXN66501.1"/>
    <property type="molecule type" value="Genomic_DNA"/>
</dbReference>
<feature type="transmembrane region" description="Helical" evidence="1">
    <location>
        <begin position="51"/>
        <end position="71"/>
    </location>
</feature>
<keyword evidence="1" id="KW-1133">Transmembrane helix</keyword>
<organism evidence="2 3">
    <name type="scientific">Conidiobolus coronatus (strain ATCC 28846 / CBS 209.66 / NRRL 28638)</name>
    <name type="common">Delacroixia coronata</name>
    <dbReference type="NCBI Taxonomy" id="796925"/>
    <lineage>
        <taxon>Eukaryota</taxon>
        <taxon>Fungi</taxon>
        <taxon>Fungi incertae sedis</taxon>
        <taxon>Zoopagomycota</taxon>
        <taxon>Entomophthoromycotina</taxon>
        <taxon>Entomophthoromycetes</taxon>
        <taxon>Entomophthorales</taxon>
        <taxon>Ancylistaceae</taxon>
        <taxon>Conidiobolus</taxon>
    </lineage>
</organism>
<accession>A0A137NV11</accession>
<gene>
    <name evidence="2" type="ORF">CONCODRAFT_73641</name>
</gene>
<keyword evidence="1" id="KW-0472">Membrane</keyword>
<keyword evidence="3" id="KW-1185">Reference proteome</keyword>
<sequence length="167" mass="18905">MSNQVTFTLNLPSIQIFVIFYAVLIISLHIYLLTDINRYVGSSRGTLYVEITIFLLSILLFIGAVIWFISYRKKSIADKRNSEEANVQNVWVISDAVPNTMTSRRENAASPVPIFRPEGANMPNSNNNTNTVDTLNQTNTTYLPFMEHEVDSEGISRVKIKGKTQEK</sequence>
<feature type="transmembrane region" description="Helical" evidence="1">
    <location>
        <begin position="7"/>
        <end position="31"/>
    </location>
</feature>
<dbReference type="Proteomes" id="UP000070444">
    <property type="component" value="Unassembled WGS sequence"/>
</dbReference>
<evidence type="ECO:0000256" key="1">
    <source>
        <dbReference type="SAM" id="Phobius"/>
    </source>
</evidence>
<name>A0A137NV11_CONC2</name>
<proteinExistence type="predicted"/>